<organism evidence="13">
    <name type="scientific">Candidatus Fermentithermobacillus carboniphilus</name>
    <dbReference type="NCBI Taxonomy" id="3085328"/>
    <lineage>
        <taxon>Bacteria</taxon>
        <taxon>Bacillati</taxon>
        <taxon>Bacillota</taxon>
        <taxon>Candidatus Fermentithermobacillia</taxon>
        <taxon>Candidatus Fermentithermobacillales</taxon>
        <taxon>Candidatus Fermentithermobacillaceae</taxon>
        <taxon>Candidatus Fermentithermobacillus</taxon>
    </lineage>
</organism>
<dbReference type="InterPro" id="IPR005709">
    <property type="entry name" value="Ribosomal_uS4_bac-type"/>
</dbReference>
<keyword evidence="5 9" id="KW-0689">Ribosomal protein</keyword>
<dbReference type="PROSITE" id="PS50889">
    <property type="entry name" value="S4"/>
    <property type="match status" value="1"/>
</dbReference>
<comment type="function">
    <text evidence="9">With S5 and S12 plays an important role in translational accuracy.</text>
</comment>
<dbReference type="NCBIfam" id="TIGR01017">
    <property type="entry name" value="rpsD_bact"/>
    <property type="match status" value="1"/>
</dbReference>
<evidence type="ECO:0000256" key="7">
    <source>
        <dbReference type="ARBA" id="ARBA00025813"/>
    </source>
</evidence>
<dbReference type="PANTHER" id="PTHR11831:SF4">
    <property type="entry name" value="SMALL RIBOSOMAL SUBUNIT PROTEIN US4M"/>
    <property type="match status" value="1"/>
</dbReference>
<proteinExistence type="inferred from homology"/>
<feature type="domain" description="Small ribosomal subunit protein uS4 N-terminal" evidence="12">
    <location>
        <begin position="3"/>
        <end position="95"/>
    </location>
</feature>
<evidence type="ECO:0000256" key="5">
    <source>
        <dbReference type="ARBA" id="ARBA00022980"/>
    </source>
</evidence>
<evidence type="ECO:0000256" key="1">
    <source>
        <dbReference type="ARBA" id="ARBA00003866"/>
    </source>
</evidence>
<evidence type="ECO:0000256" key="6">
    <source>
        <dbReference type="ARBA" id="ARBA00023274"/>
    </source>
</evidence>
<keyword evidence="6 9" id="KW-0687">Ribonucleoprotein</keyword>
<dbReference type="AlphaFoldDB" id="A0AAT9LAZ4"/>
<sequence>MSRYTGPVCRLCRREGQKLYLKGEKCFTKCTLEKRPAPPGMHGRVRRPSEYGLQLREKQKAKRFYGVGERQFRNYFAKAVKVRGVTGKMLMQLLERRLDNVVYRAGFARSRREARQIVRHGHIAVNGHKVDIPSYQVSPGDEVAVRPRSLKLDMFKALAESLEGHTVPAWMSLDPQNWKCKILRLPERDEVDAPVDERLIVELYSK</sequence>
<evidence type="ECO:0000256" key="3">
    <source>
        <dbReference type="ARBA" id="ARBA00022730"/>
    </source>
</evidence>
<dbReference type="SUPFAM" id="SSF55174">
    <property type="entry name" value="Alpha-L RNA-binding motif"/>
    <property type="match status" value="1"/>
</dbReference>
<evidence type="ECO:0000313" key="13">
    <source>
        <dbReference type="EMBL" id="QUL97678.1"/>
    </source>
</evidence>
<dbReference type="FunFam" id="3.10.290.10:FF:000001">
    <property type="entry name" value="30S ribosomal protein S4"/>
    <property type="match status" value="1"/>
</dbReference>
<dbReference type="Gene3D" id="3.10.290.10">
    <property type="entry name" value="RNA-binding S4 domain"/>
    <property type="match status" value="1"/>
</dbReference>
<gene>
    <name evidence="9 13" type="primary">rpsD</name>
    <name evidence="13" type="ORF">IMF26_06035</name>
</gene>
<dbReference type="GO" id="GO:0015935">
    <property type="term" value="C:small ribosomal subunit"/>
    <property type="evidence" value="ECO:0007669"/>
    <property type="project" value="InterPro"/>
</dbReference>
<dbReference type="PANTHER" id="PTHR11831">
    <property type="entry name" value="30S 40S RIBOSOMAL PROTEIN"/>
    <property type="match status" value="1"/>
</dbReference>
<evidence type="ECO:0000256" key="8">
    <source>
        <dbReference type="ARBA" id="ARBA00035254"/>
    </source>
</evidence>
<reference evidence="13" key="1">
    <citation type="submission" date="2020-10" db="EMBL/GenBank/DDBJ databases">
        <authorList>
            <person name="Kadnikov V."/>
            <person name="Beletsky A.V."/>
            <person name="Mardanov A.V."/>
            <person name="Karnachuk O.V."/>
            <person name="Ravin N.V."/>
        </authorList>
    </citation>
    <scope>NUCLEOTIDE SEQUENCE</scope>
    <source>
        <strain evidence="13">Bu02</strain>
    </source>
</reference>
<evidence type="ECO:0000256" key="10">
    <source>
        <dbReference type="RuleBase" id="RU003699"/>
    </source>
</evidence>
<dbReference type="Pfam" id="PF01479">
    <property type="entry name" value="S4"/>
    <property type="match status" value="1"/>
</dbReference>
<dbReference type="InterPro" id="IPR036986">
    <property type="entry name" value="S4_RNA-bd_sf"/>
</dbReference>
<evidence type="ECO:0000259" key="11">
    <source>
        <dbReference type="SMART" id="SM00363"/>
    </source>
</evidence>
<dbReference type="GO" id="GO:0042274">
    <property type="term" value="P:ribosomal small subunit biogenesis"/>
    <property type="evidence" value="ECO:0007669"/>
    <property type="project" value="TreeGrafter"/>
</dbReference>
<reference evidence="13" key="2">
    <citation type="journal article" date="2023" name="Biology">
        <title>Prokaryotic Life Associated with Coal-Fire Gas Vents Revealed by Metagenomics.</title>
        <authorList>
            <person name="Kadnikov V.V."/>
            <person name="Mardanov A.V."/>
            <person name="Beletsky A.V."/>
            <person name="Karnachuk O.V."/>
            <person name="Ravin N.V."/>
        </authorList>
    </citation>
    <scope>NUCLEOTIDE SEQUENCE</scope>
    <source>
        <strain evidence="13">Bu02</strain>
    </source>
</reference>
<dbReference type="SMART" id="SM00363">
    <property type="entry name" value="S4"/>
    <property type="match status" value="1"/>
</dbReference>
<dbReference type="InterPro" id="IPR002942">
    <property type="entry name" value="S4_RNA-bd"/>
</dbReference>
<dbReference type="GO" id="GO:0019843">
    <property type="term" value="F:rRNA binding"/>
    <property type="evidence" value="ECO:0007669"/>
    <property type="project" value="UniProtKB-UniRule"/>
</dbReference>
<dbReference type="GO" id="GO:0006412">
    <property type="term" value="P:translation"/>
    <property type="evidence" value="ECO:0007669"/>
    <property type="project" value="UniProtKB-UniRule"/>
</dbReference>
<feature type="domain" description="RNA-binding S4" evidence="11">
    <location>
        <begin position="96"/>
        <end position="160"/>
    </location>
</feature>
<name>A0AAT9LAZ4_9FIRM</name>
<evidence type="ECO:0000259" key="12">
    <source>
        <dbReference type="SMART" id="SM01390"/>
    </source>
</evidence>
<dbReference type="Pfam" id="PF00163">
    <property type="entry name" value="Ribosomal_S4"/>
    <property type="match status" value="1"/>
</dbReference>
<dbReference type="InterPro" id="IPR018079">
    <property type="entry name" value="Ribosomal_uS4_CS"/>
</dbReference>
<protein>
    <recommendedName>
        <fullName evidence="8 9">Small ribosomal subunit protein uS4</fullName>
    </recommendedName>
</protein>
<dbReference type="NCBIfam" id="NF003717">
    <property type="entry name" value="PRK05327.1"/>
    <property type="match status" value="1"/>
</dbReference>
<dbReference type="Gene3D" id="1.10.1050.10">
    <property type="entry name" value="Ribosomal Protein S4 Delta 41, Chain A, domain 1"/>
    <property type="match status" value="1"/>
</dbReference>
<keyword evidence="3 9" id="KW-0699">rRNA-binding</keyword>
<accession>A0AAT9LAZ4</accession>
<dbReference type="InterPro" id="IPR001912">
    <property type="entry name" value="Ribosomal_uS4_N"/>
</dbReference>
<dbReference type="GO" id="GO:0003735">
    <property type="term" value="F:structural constituent of ribosome"/>
    <property type="evidence" value="ECO:0007669"/>
    <property type="project" value="InterPro"/>
</dbReference>
<comment type="subunit">
    <text evidence="7 9">Part of the 30S ribosomal subunit. Contacts protein S5. The interaction surface between S4 and S5 is involved in control of translational fidelity.</text>
</comment>
<dbReference type="HAMAP" id="MF_01306_B">
    <property type="entry name" value="Ribosomal_uS4_B"/>
    <property type="match status" value="1"/>
</dbReference>
<evidence type="ECO:0000256" key="9">
    <source>
        <dbReference type="HAMAP-Rule" id="MF_01306"/>
    </source>
</evidence>
<evidence type="ECO:0000256" key="2">
    <source>
        <dbReference type="ARBA" id="ARBA00007465"/>
    </source>
</evidence>
<dbReference type="SMART" id="SM01390">
    <property type="entry name" value="Ribosomal_S4"/>
    <property type="match status" value="1"/>
</dbReference>
<dbReference type="EMBL" id="CP062796">
    <property type="protein sequence ID" value="QUL97678.1"/>
    <property type="molecule type" value="Genomic_DNA"/>
</dbReference>
<keyword evidence="4 9" id="KW-0694">RNA-binding</keyword>
<evidence type="ECO:0000256" key="4">
    <source>
        <dbReference type="ARBA" id="ARBA00022884"/>
    </source>
</evidence>
<dbReference type="FunFam" id="1.10.1050.10:FF:000001">
    <property type="entry name" value="30S ribosomal protein S4"/>
    <property type="match status" value="1"/>
</dbReference>
<comment type="similarity">
    <text evidence="2 9 10">Belongs to the universal ribosomal protein uS4 family.</text>
</comment>
<dbReference type="CDD" id="cd00165">
    <property type="entry name" value="S4"/>
    <property type="match status" value="1"/>
</dbReference>
<dbReference type="PROSITE" id="PS00632">
    <property type="entry name" value="RIBOSOMAL_S4"/>
    <property type="match status" value="1"/>
</dbReference>
<dbReference type="InterPro" id="IPR022801">
    <property type="entry name" value="Ribosomal_uS4"/>
</dbReference>
<comment type="function">
    <text evidence="1 9">One of the primary rRNA binding proteins, it binds directly to 16S rRNA where it nucleates assembly of the body of the 30S subunit.</text>
</comment>
<dbReference type="KEGG" id="fcz:IMF26_06035"/>